<dbReference type="Proteomes" id="UP000268094">
    <property type="component" value="Unassembled WGS sequence"/>
</dbReference>
<gene>
    <name evidence="5" type="ORF">D7V88_24065</name>
</gene>
<comment type="caution">
    <text evidence="5">The sequence shown here is derived from an EMBL/GenBank/DDBJ whole genome shotgun (WGS) entry which is preliminary data.</text>
</comment>
<accession>A0A3A8IUJ7</accession>
<evidence type="ECO:0000256" key="2">
    <source>
        <dbReference type="ARBA" id="ARBA00023172"/>
    </source>
</evidence>
<dbReference type="SUPFAM" id="SSF56349">
    <property type="entry name" value="DNA breaking-rejoining enzymes"/>
    <property type="match status" value="1"/>
</dbReference>
<reference evidence="6" key="1">
    <citation type="submission" date="2018-09" db="EMBL/GenBank/DDBJ databases">
        <authorList>
            <person name="Livingstone P.G."/>
            <person name="Whitworth D.E."/>
        </authorList>
    </citation>
    <scope>NUCLEOTIDE SEQUENCE [LARGE SCALE GENOMIC DNA]</scope>
    <source>
        <strain evidence="6">CA054A</strain>
    </source>
</reference>
<evidence type="ECO:0000259" key="4">
    <source>
        <dbReference type="PROSITE" id="PS51900"/>
    </source>
</evidence>
<dbReference type="RefSeq" id="WP_120542986.1">
    <property type="nucleotide sequence ID" value="NZ_RAVZ01000180.1"/>
</dbReference>
<dbReference type="PROSITE" id="PS51900">
    <property type="entry name" value="CB"/>
    <property type="match status" value="1"/>
</dbReference>
<organism evidence="5 6">
    <name type="scientific">Corallococcus terminator</name>
    <dbReference type="NCBI Taxonomy" id="2316733"/>
    <lineage>
        <taxon>Bacteria</taxon>
        <taxon>Pseudomonadati</taxon>
        <taxon>Myxococcota</taxon>
        <taxon>Myxococcia</taxon>
        <taxon>Myxococcales</taxon>
        <taxon>Cystobacterineae</taxon>
        <taxon>Myxococcaceae</taxon>
        <taxon>Corallococcus</taxon>
    </lineage>
</organism>
<sequence>MTAKEAAVKARADAVIIDAPTVAGFLDDLRRKGRTEPYIRYIRSYLADWVERLGAVDLRQVTLQQYRQALAKMKGAEHKRIVALKSLTAYLREQGRLTRTQDATLDLKTPTIEPARPMDEHAYTMEHVQKFYAALSSYRYVTGYRVDRQPEEGEFQTVDMQPVRDVFVLRALCGMHGTEVERLAEGKGVINLLEGYGEIAGTLFFPHKSGEGHIVSVDAQALAAAQRLQARGRAPNRVYLSRAMRRTAQQSGLDVIELERLRHSFITWAVTGGTLVQPKDGGIPIASIAELVGHKTQRTTRRFYLGTFIPPMARLTLRLEHPEDPKPAPKFVVVAG</sequence>
<evidence type="ECO:0000256" key="1">
    <source>
        <dbReference type="ARBA" id="ARBA00022908"/>
    </source>
</evidence>
<dbReference type="Gene3D" id="1.10.443.10">
    <property type="entry name" value="Intergrase catalytic core"/>
    <property type="match status" value="1"/>
</dbReference>
<dbReference type="InterPro" id="IPR044068">
    <property type="entry name" value="CB"/>
</dbReference>
<evidence type="ECO:0000313" key="5">
    <source>
        <dbReference type="EMBL" id="RKG83440.1"/>
    </source>
</evidence>
<keyword evidence="2" id="KW-0233">DNA recombination</keyword>
<dbReference type="GO" id="GO:0003677">
    <property type="term" value="F:DNA binding"/>
    <property type="evidence" value="ECO:0007669"/>
    <property type="project" value="UniProtKB-UniRule"/>
</dbReference>
<dbReference type="GO" id="GO:0006310">
    <property type="term" value="P:DNA recombination"/>
    <property type="evidence" value="ECO:0007669"/>
    <property type="project" value="UniProtKB-KW"/>
</dbReference>
<name>A0A3A8IUJ7_9BACT</name>
<dbReference type="GO" id="GO:0015074">
    <property type="term" value="P:DNA integration"/>
    <property type="evidence" value="ECO:0007669"/>
    <property type="project" value="UniProtKB-KW"/>
</dbReference>
<dbReference type="EMBL" id="RAVZ01000180">
    <property type="protein sequence ID" value="RKG83440.1"/>
    <property type="molecule type" value="Genomic_DNA"/>
</dbReference>
<dbReference type="AlphaFoldDB" id="A0A3A8IUJ7"/>
<keyword evidence="3" id="KW-0238">DNA-binding</keyword>
<feature type="domain" description="Core-binding (CB)" evidence="4">
    <location>
        <begin position="16"/>
        <end position="92"/>
    </location>
</feature>
<evidence type="ECO:0000313" key="6">
    <source>
        <dbReference type="Proteomes" id="UP000268094"/>
    </source>
</evidence>
<evidence type="ECO:0000256" key="3">
    <source>
        <dbReference type="PROSITE-ProRule" id="PRU01248"/>
    </source>
</evidence>
<proteinExistence type="predicted"/>
<keyword evidence="6" id="KW-1185">Reference proteome</keyword>
<keyword evidence="1" id="KW-0229">DNA integration</keyword>
<dbReference type="InterPro" id="IPR013762">
    <property type="entry name" value="Integrase-like_cat_sf"/>
</dbReference>
<dbReference type="OrthoDB" id="5493596at2"/>
<dbReference type="InterPro" id="IPR011010">
    <property type="entry name" value="DNA_brk_join_enz"/>
</dbReference>
<protein>
    <recommendedName>
        <fullName evidence="4">Core-binding (CB) domain-containing protein</fullName>
    </recommendedName>
</protein>